<dbReference type="AlphaFoldDB" id="A0A5E4G732"/>
<proteinExistence type="predicted"/>
<evidence type="ECO:0000313" key="1">
    <source>
        <dbReference type="EMBL" id="VVA35534.1"/>
    </source>
</evidence>
<dbReference type="EMBL" id="CABIKO010000394">
    <property type="protein sequence ID" value="VVA35534.1"/>
    <property type="molecule type" value="Genomic_DNA"/>
</dbReference>
<dbReference type="InParanoid" id="A0A5E4G732"/>
<name>A0A5E4G732_PRUDU</name>
<sequence>DAWLEANLIPLDLVDLDIILGMDWLEKHHASVDCFRKEVTLRSPGQPKVTFHGEHIPVVCDFPDIFPDDLPGLPPEREIEFTLELLPGTNPIYQTPYRMAPAELRELKTQLQELVDLGFIRPSVSPWSALVLFVRKKDGTMRLCIDYWQLNKVKIRNRYPLPRIDDLFD</sequence>
<dbReference type="Proteomes" id="UP000327085">
    <property type="component" value="Chromosome 4"/>
</dbReference>
<protein>
    <submittedName>
        <fullName evidence="1">PREDICTED: retrotransposon</fullName>
    </submittedName>
</protein>
<evidence type="ECO:0000313" key="2">
    <source>
        <dbReference type="Proteomes" id="UP000327085"/>
    </source>
</evidence>
<accession>A0A5E4G732</accession>
<dbReference type="Gene3D" id="3.10.10.10">
    <property type="entry name" value="HIV Type 1 Reverse Transcriptase, subunit A, domain 1"/>
    <property type="match status" value="1"/>
</dbReference>
<gene>
    <name evidence="1" type="ORF">ALMOND_2B022483</name>
</gene>
<dbReference type="Gramene" id="VVA35534">
    <property type="protein sequence ID" value="VVA35534"/>
    <property type="gene ID" value="Prudul26B022483"/>
</dbReference>
<dbReference type="Pfam" id="PF08284">
    <property type="entry name" value="RVP_2"/>
    <property type="match status" value="1"/>
</dbReference>
<dbReference type="InterPro" id="IPR021109">
    <property type="entry name" value="Peptidase_aspartic_dom_sf"/>
</dbReference>
<dbReference type="InterPro" id="IPR032567">
    <property type="entry name" value="RTL1-rel"/>
</dbReference>
<dbReference type="SUPFAM" id="SSF56672">
    <property type="entry name" value="DNA/RNA polymerases"/>
    <property type="match status" value="1"/>
</dbReference>
<feature type="non-terminal residue" evidence="1">
    <location>
        <position position="169"/>
    </location>
</feature>
<organism evidence="1 2">
    <name type="scientific">Prunus dulcis</name>
    <name type="common">Almond</name>
    <name type="synonym">Amygdalus dulcis</name>
    <dbReference type="NCBI Taxonomy" id="3755"/>
    <lineage>
        <taxon>Eukaryota</taxon>
        <taxon>Viridiplantae</taxon>
        <taxon>Streptophyta</taxon>
        <taxon>Embryophyta</taxon>
        <taxon>Tracheophyta</taxon>
        <taxon>Spermatophyta</taxon>
        <taxon>Magnoliopsida</taxon>
        <taxon>eudicotyledons</taxon>
        <taxon>Gunneridae</taxon>
        <taxon>Pentapetalae</taxon>
        <taxon>rosids</taxon>
        <taxon>fabids</taxon>
        <taxon>Rosales</taxon>
        <taxon>Rosaceae</taxon>
        <taxon>Amygdaloideae</taxon>
        <taxon>Amygdaleae</taxon>
        <taxon>Prunus</taxon>
    </lineage>
</organism>
<dbReference type="OMA" id="LLYCMSA"/>
<dbReference type="PANTHER" id="PTHR15503:SF45">
    <property type="entry name" value="RNA-DIRECTED DNA POLYMERASE HOMOLOG"/>
    <property type="match status" value="1"/>
</dbReference>
<dbReference type="Gene3D" id="2.40.70.10">
    <property type="entry name" value="Acid Proteases"/>
    <property type="match status" value="1"/>
</dbReference>
<feature type="non-terminal residue" evidence="1">
    <location>
        <position position="1"/>
    </location>
</feature>
<dbReference type="InterPro" id="IPR043502">
    <property type="entry name" value="DNA/RNA_pol_sf"/>
</dbReference>
<reference evidence="2" key="1">
    <citation type="journal article" date="2020" name="Plant J.">
        <title>Transposons played a major role in the diversification between the closely related almond and peach genomes: results from the almond genome sequence.</title>
        <authorList>
            <person name="Alioto T."/>
            <person name="Alexiou K.G."/>
            <person name="Bardil A."/>
            <person name="Barteri F."/>
            <person name="Castanera R."/>
            <person name="Cruz F."/>
            <person name="Dhingra A."/>
            <person name="Duval H."/>
            <person name="Fernandez I Marti A."/>
            <person name="Frias L."/>
            <person name="Galan B."/>
            <person name="Garcia J.L."/>
            <person name="Howad W."/>
            <person name="Gomez-Garrido J."/>
            <person name="Gut M."/>
            <person name="Julca I."/>
            <person name="Morata J."/>
            <person name="Puigdomenech P."/>
            <person name="Ribeca P."/>
            <person name="Rubio Cabetas M.J."/>
            <person name="Vlasova A."/>
            <person name="Wirthensohn M."/>
            <person name="Garcia-Mas J."/>
            <person name="Gabaldon T."/>
            <person name="Casacuberta J.M."/>
            <person name="Arus P."/>
        </authorList>
    </citation>
    <scope>NUCLEOTIDE SEQUENCE [LARGE SCALE GENOMIC DNA]</scope>
    <source>
        <strain evidence="2">cv. Texas</strain>
    </source>
</reference>
<dbReference type="PANTHER" id="PTHR15503">
    <property type="entry name" value="LDOC1 RELATED"/>
    <property type="match status" value="1"/>
</dbReference>